<accession>A0A8X6NZN6</accession>
<keyword evidence="2" id="KW-1185">Reference proteome</keyword>
<gene>
    <name evidence="1" type="ORF">NPIL_252461</name>
</gene>
<proteinExistence type="predicted"/>
<evidence type="ECO:0000313" key="2">
    <source>
        <dbReference type="Proteomes" id="UP000887013"/>
    </source>
</evidence>
<evidence type="ECO:0000313" key="1">
    <source>
        <dbReference type="EMBL" id="GFT43721.1"/>
    </source>
</evidence>
<name>A0A8X6NZN6_NEPPI</name>
<protein>
    <submittedName>
        <fullName evidence="1">Uncharacterized protein</fullName>
    </submittedName>
</protein>
<reference evidence="1" key="1">
    <citation type="submission" date="2020-08" db="EMBL/GenBank/DDBJ databases">
        <title>Multicomponent nature underlies the extraordinary mechanical properties of spider dragline silk.</title>
        <authorList>
            <person name="Kono N."/>
            <person name="Nakamura H."/>
            <person name="Mori M."/>
            <person name="Yoshida Y."/>
            <person name="Ohtoshi R."/>
            <person name="Malay A.D."/>
            <person name="Moran D.A.P."/>
            <person name="Tomita M."/>
            <person name="Numata K."/>
            <person name="Arakawa K."/>
        </authorList>
    </citation>
    <scope>NUCLEOTIDE SEQUENCE</scope>
</reference>
<comment type="caution">
    <text evidence="1">The sequence shown here is derived from an EMBL/GenBank/DDBJ whole genome shotgun (WGS) entry which is preliminary data.</text>
</comment>
<sequence>MIECSVMKAKVGLERRHRAISRQDVSHFTVIINDPTRITRTPMTLGTIDDIRERSLSSHHTLCRKFPNRAHQNAHLQWSQTCSV</sequence>
<organism evidence="1 2">
    <name type="scientific">Nephila pilipes</name>
    <name type="common">Giant wood spider</name>
    <name type="synonym">Nephila maculata</name>
    <dbReference type="NCBI Taxonomy" id="299642"/>
    <lineage>
        <taxon>Eukaryota</taxon>
        <taxon>Metazoa</taxon>
        <taxon>Ecdysozoa</taxon>
        <taxon>Arthropoda</taxon>
        <taxon>Chelicerata</taxon>
        <taxon>Arachnida</taxon>
        <taxon>Araneae</taxon>
        <taxon>Araneomorphae</taxon>
        <taxon>Entelegynae</taxon>
        <taxon>Araneoidea</taxon>
        <taxon>Nephilidae</taxon>
        <taxon>Nephila</taxon>
    </lineage>
</organism>
<dbReference type="Proteomes" id="UP000887013">
    <property type="component" value="Unassembled WGS sequence"/>
</dbReference>
<dbReference type="AlphaFoldDB" id="A0A8X6NZN6"/>
<dbReference type="EMBL" id="BMAW01110562">
    <property type="protein sequence ID" value="GFT43721.1"/>
    <property type="molecule type" value="Genomic_DNA"/>
</dbReference>